<dbReference type="SUPFAM" id="SSF81301">
    <property type="entry name" value="Nucleotidyltransferase"/>
    <property type="match status" value="1"/>
</dbReference>
<evidence type="ECO:0008006" key="3">
    <source>
        <dbReference type="Google" id="ProtNLM"/>
    </source>
</evidence>
<proteinExistence type="predicted"/>
<dbReference type="Gene3D" id="3.30.460.10">
    <property type="entry name" value="Beta Polymerase, domain 2"/>
    <property type="match status" value="1"/>
</dbReference>
<dbReference type="EMBL" id="MGKP01000023">
    <property type="protein sequence ID" value="OGN28185.1"/>
    <property type="molecule type" value="Genomic_DNA"/>
</dbReference>
<dbReference type="InterPro" id="IPR007344">
    <property type="entry name" value="GrpB/CoaE"/>
</dbReference>
<evidence type="ECO:0000313" key="2">
    <source>
        <dbReference type="Proteomes" id="UP000179047"/>
    </source>
</evidence>
<protein>
    <recommendedName>
        <fullName evidence="3">GrpB family protein</fullName>
    </recommendedName>
</protein>
<dbReference type="Pfam" id="PF04229">
    <property type="entry name" value="GrpB"/>
    <property type="match status" value="1"/>
</dbReference>
<reference evidence="1 2" key="1">
    <citation type="journal article" date="2016" name="Nat. Commun.">
        <title>Thousands of microbial genomes shed light on interconnected biogeochemical processes in an aquifer system.</title>
        <authorList>
            <person name="Anantharaman K."/>
            <person name="Brown C.T."/>
            <person name="Hug L.A."/>
            <person name="Sharon I."/>
            <person name="Castelle C.J."/>
            <person name="Probst A.J."/>
            <person name="Thomas B.C."/>
            <person name="Singh A."/>
            <person name="Wilkins M.J."/>
            <person name="Karaoz U."/>
            <person name="Brodie E.L."/>
            <person name="Williams K.H."/>
            <person name="Hubbard S.S."/>
            <person name="Banfield J.F."/>
        </authorList>
    </citation>
    <scope>NUCLEOTIDE SEQUENCE [LARGE SCALE GENOMIC DNA]</scope>
</reference>
<dbReference type="AlphaFoldDB" id="A0A1F8GS00"/>
<organism evidence="1 2">
    <name type="scientific">Candidatus Yanofskybacteria bacterium RIFCSPLOWO2_01_FULL_49_25</name>
    <dbReference type="NCBI Taxonomy" id="1802701"/>
    <lineage>
        <taxon>Bacteria</taxon>
        <taxon>Candidatus Yanofskyibacteriota</taxon>
    </lineage>
</organism>
<sequence length="169" mass="19616">MLTPDEEKYLAGIPENKKIFIQEFNPATKEVTNRIIARIQAEKPGIEVSNFGSTALEIAGQNDIDLNVLSSLDAYTDDLPILEKLFGQPKQKERLPMKWEFMEDGFEVEVYLSDKNSPTFQDHVRVYTAMKENPALAREYEDLKRSFDGGSFREYMRKKYELFHRILGK</sequence>
<evidence type="ECO:0000313" key="1">
    <source>
        <dbReference type="EMBL" id="OGN28185.1"/>
    </source>
</evidence>
<gene>
    <name evidence="1" type="ORF">A3A33_02410</name>
</gene>
<dbReference type="STRING" id="1802701.A3A33_02410"/>
<dbReference type="InterPro" id="IPR043519">
    <property type="entry name" value="NT_sf"/>
</dbReference>
<dbReference type="Proteomes" id="UP000179047">
    <property type="component" value="Unassembled WGS sequence"/>
</dbReference>
<accession>A0A1F8GS00</accession>
<comment type="caution">
    <text evidence="1">The sequence shown here is derived from an EMBL/GenBank/DDBJ whole genome shotgun (WGS) entry which is preliminary data.</text>
</comment>
<name>A0A1F8GS00_9BACT</name>